<dbReference type="PANTHER" id="PTHR33469">
    <property type="entry name" value="PROTEIN ELF4-LIKE 4"/>
    <property type="match status" value="1"/>
</dbReference>
<evidence type="ECO:0000256" key="5">
    <source>
        <dbReference type="SAM" id="MobiDB-lite"/>
    </source>
</evidence>
<evidence type="ECO:0000256" key="2">
    <source>
        <dbReference type="ARBA" id="ARBA00009514"/>
    </source>
</evidence>
<accession>A0AAE0EHP8</accession>
<dbReference type="GO" id="GO:0009649">
    <property type="term" value="P:entrainment of circadian clock"/>
    <property type="evidence" value="ECO:0007669"/>
    <property type="project" value="TreeGrafter"/>
</dbReference>
<keyword evidence="4" id="KW-0539">Nucleus</keyword>
<dbReference type="InterPro" id="IPR009741">
    <property type="entry name" value="EARLY_FLOWERING_4_dom"/>
</dbReference>
<dbReference type="AlphaFoldDB" id="A0AAE0EHP8"/>
<feature type="region of interest" description="Disordered" evidence="5">
    <location>
        <begin position="121"/>
        <end position="141"/>
    </location>
</feature>
<dbReference type="PANTHER" id="PTHR33469:SF5">
    <property type="entry name" value="PROTEIN EARLY FLOWERING 4"/>
    <property type="match status" value="1"/>
</dbReference>
<organism evidence="7 8">
    <name type="scientific">Dipteronia sinensis</name>
    <dbReference type="NCBI Taxonomy" id="43782"/>
    <lineage>
        <taxon>Eukaryota</taxon>
        <taxon>Viridiplantae</taxon>
        <taxon>Streptophyta</taxon>
        <taxon>Embryophyta</taxon>
        <taxon>Tracheophyta</taxon>
        <taxon>Spermatophyta</taxon>
        <taxon>Magnoliopsida</taxon>
        <taxon>eudicotyledons</taxon>
        <taxon>Gunneridae</taxon>
        <taxon>Pentapetalae</taxon>
        <taxon>rosids</taxon>
        <taxon>malvids</taxon>
        <taxon>Sapindales</taxon>
        <taxon>Sapindaceae</taxon>
        <taxon>Hippocastanoideae</taxon>
        <taxon>Acereae</taxon>
        <taxon>Dipteronia</taxon>
    </lineage>
</organism>
<evidence type="ECO:0000259" key="6">
    <source>
        <dbReference type="Pfam" id="PF07011"/>
    </source>
</evidence>
<dbReference type="EMBL" id="JANJYJ010000001">
    <property type="protein sequence ID" value="KAK3228863.1"/>
    <property type="molecule type" value="Genomic_DNA"/>
</dbReference>
<feature type="compositionally biased region" description="Basic and acidic residues" evidence="5">
    <location>
        <begin position="129"/>
        <end position="141"/>
    </location>
</feature>
<feature type="compositionally biased region" description="Low complexity" evidence="5">
    <location>
        <begin position="1"/>
        <end position="37"/>
    </location>
</feature>
<comment type="caution">
    <text evidence="7">The sequence shown here is derived from an EMBL/GenBank/DDBJ whole genome shotgun (WGS) entry which is preliminary data.</text>
</comment>
<keyword evidence="3" id="KW-0090">Biological rhythms</keyword>
<comment type="subcellular location">
    <subcellularLocation>
        <location evidence="1">Nucleus</location>
    </subcellularLocation>
</comment>
<dbReference type="InterPro" id="IPR040462">
    <property type="entry name" value="EARLY_FLOWERING_4"/>
</dbReference>
<gene>
    <name evidence="7" type="ORF">Dsin_000744</name>
</gene>
<feature type="domain" description="Protein EARLY FLOWERING 4" evidence="6">
    <location>
        <begin position="51"/>
        <end position="130"/>
    </location>
</feature>
<name>A0AAE0EHP8_9ROSI</name>
<dbReference type="Pfam" id="PF07011">
    <property type="entry name" value="Elf4"/>
    <property type="match status" value="1"/>
</dbReference>
<evidence type="ECO:0000256" key="1">
    <source>
        <dbReference type="ARBA" id="ARBA00004123"/>
    </source>
</evidence>
<protein>
    <recommendedName>
        <fullName evidence="6">Protein EARLY FLOWERING 4 domain-containing protein</fullName>
    </recommendedName>
</protein>
<proteinExistence type="inferred from homology"/>
<evidence type="ECO:0000313" key="8">
    <source>
        <dbReference type="Proteomes" id="UP001281410"/>
    </source>
</evidence>
<reference evidence="7" key="1">
    <citation type="journal article" date="2023" name="Plant J.">
        <title>Genome sequences and population genomics provide insights into the demographic history, inbreeding, and mutation load of two 'living fossil' tree species of Dipteronia.</title>
        <authorList>
            <person name="Feng Y."/>
            <person name="Comes H.P."/>
            <person name="Chen J."/>
            <person name="Zhu S."/>
            <person name="Lu R."/>
            <person name="Zhang X."/>
            <person name="Li P."/>
            <person name="Qiu J."/>
            <person name="Olsen K.M."/>
            <person name="Qiu Y."/>
        </authorList>
    </citation>
    <scope>NUCLEOTIDE SEQUENCE</scope>
    <source>
        <strain evidence="7">NBL</strain>
    </source>
</reference>
<evidence type="ECO:0000256" key="4">
    <source>
        <dbReference type="ARBA" id="ARBA00023242"/>
    </source>
</evidence>
<sequence length="141" mass="15792">MKPLDSFSFSSETEAESTTVTTTTTTTMDNFSNSNNNNKHRRNNNSEEDQQDPRVWSSLNTSFKQVQSVLDRNRVLIQQVNENHQSKIPDNMVKNVALIHEINGNISKVVNLYSDMSTNFSSAFNQPSKDSDGDRDSGDGA</sequence>
<feature type="region of interest" description="Disordered" evidence="5">
    <location>
        <begin position="1"/>
        <end position="54"/>
    </location>
</feature>
<dbReference type="GO" id="GO:0005634">
    <property type="term" value="C:nucleus"/>
    <property type="evidence" value="ECO:0007669"/>
    <property type="project" value="UniProtKB-SubCell"/>
</dbReference>
<evidence type="ECO:0000313" key="7">
    <source>
        <dbReference type="EMBL" id="KAK3228863.1"/>
    </source>
</evidence>
<evidence type="ECO:0000256" key="3">
    <source>
        <dbReference type="ARBA" id="ARBA00023108"/>
    </source>
</evidence>
<dbReference type="Proteomes" id="UP001281410">
    <property type="component" value="Unassembled WGS sequence"/>
</dbReference>
<keyword evidence="8" id="KW-1185">Reference proteome</keyword>
<comment type="similarity">
    <text evidence="2">Belongs to the EARLY FLOWERING 4 family.</text>
</comment>
<dbReference type="GO" id="GO:0048511">
    <property type="term" value="P:rhythmic process"/>
    <property type="evidence" value="ECO:0007669"/>
    <property type="project" value="UniProtKB-KW"/>
</dbReference>
<dbReference type="GO" id="GO:0042753">
    <property type="term" value="P:positive regulation of circadian rhythm"/>
    <property type="evidence" value="ECO:0007669"/>
    <property type="project" value="InterPro"/>
</dbReference>